<accession>A0ABV8KSS5</accession>
<dbReference type="Proteomes" id="UP001595868">
    <property type="component" value="Unassembled WGS sequence"/>
</dbReference>
<dbReference type="EMBL" id="JBHSBN010000020">
    <property type="protein sequence ID" value="MFC4109006.1"/>
    <property type="molecule type" value="Genomic_DNA"/>
</dbReference>
<evidence type="ECO:0000313" key="1">
    <source>
        <dbReference type="EMBL" id="MFC4109006.1"/>
    </source>
</evidence>
<name>A0ABV8KSS5_9ACTN</name>
<comment type="caution">
    <text evidence="1">The sequence shown here is derived from an EMBL/GenBank/DDBJ whole genome shotgun (WGS) entry which is preliminary data.</text>
</comment>
<dbReference type="RefSeq" id="WP_377549932.1">
    <property type="nucleotide sequence ID" value="NZ_JBHSBN010000020.1"/>
</dbReference>
<keyword evidence="2" id="KW-1185">Reference proteome</keyword>
<gene>
    <name evidence="1" type="ORF">ACFOX0_24135</name>
</gene>
<proteinExistence type="predicted"/>
<protein>
    <submittedName>
        <fullName evidence="1">Uncharacterized protein</fullName>
    </submittedName>
</protein>
<sequence>MAAYLVFGIALAVITGLGFGVRTLRRFVAGVPDLLPDDLIGAQERSRRLAAAPAS</sequence>
<evidence type="ECO:0000313" key="2">
    <source>
        <dbReference type="Proteomes" id="UP001595868"/>
    </source>
</evidence>
<organism evidence="1 2">
    <name type="scientific">Micromonospora zhanjiangensis</name>
    <dbReference type="NCBI Taxonomy" id="1522057"/>
    <lineage>
        <taxon>Bacteria</taxon>
        <taxon>Bacillati</taxon>
        <taxon>Actinomycetota</taxon>
        <taxon>Actinomycetes</taxon>
        <taxon>Micromonosporales</taxon>
        <taxon>Micromonosporaceae</taxon>
        <taxon>Micromonospora</taxon>
    </lineage>
</organism>
<reference evidence="2" key="1">
    <citation type="journal article" date="2019" name="Int. J. Syst. Evol. Microbiol.">
        <title>The Global Catalogue of Microorganisms (GCM) 10K type strain sequencing project: providing services to taxonomists for standard genome sequencing and annotation.</title>
        <authorList>
            <consortium name="The Broad Institute Genomics Platform"/>
            <consortium name="The Broad Institute Genome Sequencing Center for Infectious Disease"/>
            <person name="Wu L."/>
            <person name="Ma J."/>
        </authorList>
    </citation>
    <scope>NUCLEOTIDE SEQUENCE [LARGE SCALE GENOMIC DNA]</scope>
    <source>
        <strain evidence="2">2902at01</strain>
    </source>
</reference>